<keyword evidence="1" id="KW-0732">Signal</keyword>
<gene>
    <name evidence="2" type="ORF">CLUMA_CG004469</name>
</gene>
<protein>
    <submittedName>
        <fullName evidence="2">CLUMA_CG004469, isoform A</fullName>
    </submittedName>
</protein>
<feature type="chain" id="PRO_5012723845" evidence="1">
    <location>
        <begin position="20"/>
        <end position="62"/>
    </location>
</feature>
<name>A0A1J1HXB6_9DIPT</name>
<organism evidence="2 3">
    <name type="scientific">Clunio marinus</name>
    <dbReference type="NCBI Taxonomy" id="568069"/>
    <lineage>
        <taxon>Eukaryota</taxon>
        <taxon>Metazoa</taxon>
        <taxon>Ecdysozoa</taxon>
        <taxon>Arthropoda</taxon>
        <taxon>Hexapoda</taxon>
        <taxon>Insecta</taxon>
        <taxon>Pterygota</taxon>
        <taxon>Neoptera</taxon>
        <taxon>Endopterygota</taxon>
        <taxon>Diptera</taxon>
        <taxon>Nematocera</taxon>
        <taxon>Chironomoidea</taxon>
        <taxon>Chironomidae</taxon>
        <taxon>Clunio</taxon>
    </lineage>
</organism>
<sequence>MKLLFAFVFIAFVIFAVHTAVVPYGERIGSGEDMIHNIEKRGACRNLTSFDEIDDNPIGSAI</sequence>
<dbReference type="Proteomes" id="UP000183832">
    <property type="component" value="Unassembled WGS sequence"/>
</dbReference>
<evidence type="ECO:0000313" key="3">
    <source>
        <dbReference type="Proteomes" id="UP000183832"/>
    </source>
</evidence>
<feature type="signal peptide" evidence="1">
    <location>
        <begin position="1"/>
        <end position="19"/>
    </location>
</feature>
<proteinExistence type="predicted"/>
<dbReference type="EMBL" id="CVRI01000020">
    <property type="protein sequence ID" value="CRK90777.1"/>
    <property type="molecule type" value="Genomic_DNA"/>
</dbReference>
<accession>A0A1J1HXB6</accession>
<reference evidence="2 3" key="1">
    <citation type="submission" date="2015-04" db="EMBL/GenBank/DDBJ databases">
        <authorList>
            <person name="Syromyatnikov M.Y."/>
            <person name="Popov V.N."/>
        </authorList>
    </citation>
    <scope>NUCLEOTIDE SEQUENCE [LARGE SCALE GENOMIC DNA]</scope>
</reference>
<keyword evidence="3" id="KW-1185">Reference proteome</keyword>
<evidence type="ECO:0000256" key="1">
    <source>
        <dbReference type="SAM" id="SignalP"/>
    </source>
</evidence>
<evidence type="ECO:0000313" key="2">
    <source>
        <dbReference type="EMBL" id="CRK90777.1"/>
    </source>
</evidence>
<dbReference type="AlphaFoldDB" id="A0A1J1HXB6"/>